<dbReference type="InterPro" id="IPR000868">
    <property type="entry name" value="Isochorismatase-like_dom"/>
</dbReference>
<dbReference type="Proteomes" id="UP000621859">
    <property type="component" value="Unassembled WGS sequence"/>
</dbReference>
<feature type="domain" description="Isochorismatase-like" evidence="2">
    <location>
        <begin position="6"/>
        <end position="146"/>
    </location>
</feature>
<keyword evidence="1 3" id="KW-0378">Hydrolase</keyword>
<dbReference type="Gene3D" id="3.40.50.850">
    <property type="entry name" value="Isochorismatase-like"/>
    <property type="match status" value="1"/>
</dbReference>
<evidence type="ECO:0000313" key="4">
    <source>
        <dbReference type="Proteomes" id="UP000621859"/>
    </source>
</evidence>
<proteinExistence type="predicted"/>
<reference evidence="4" key="1">
    <citation type="journal article" date="2019" name="Int. J. Syst. Evol. Microbiol.">
        <title>The Global Catalogue of Microorganisms (GCM) 10K type strain sequencing project: providing services to taxonomists for standard genome sequencing and annotation.</title>
        <authorList>
            <consortium name="The Broad Institute Genomics Platform"/>
            <consortium name="The Broad Institute Genome Sequencing Center for Infectious Disease"/>
            <person name="Wu L."/>
            <person name="Ma J."/>
        </authorList>
    </citation>
    <scope>NUCLEOTIDE SEQUENCE [LARGE SCALE GENOMIC DNA]</scope>
    <source>
        <strain evidence="4">CGMCC 1.8860</strain>
    </source>
</reference>
<dbReference type="EMBL" id="BMLY01000010">
    <property type="protein sequence ID" value="GGP28170.1"/>
    <property type="molecule type" value="Genomic_DNA"/>
</dbReference>
<protein>
    <submittedName>
        <fullName evidence="3">Hydrolase</fullName>
    </submittedName>
</protein>
<dbReference type="PANTHER" id="PTHR43540">
    <property type="entry name" value="PEROXYUREIDOACRYLATE/UREIDOACRYLATE AMIDOHYDROLASE-RELATED"/>
    <property type="match status" value="1"/>
</dbReference>
<evidence type="ECO:0000259" key="2">
    <source>
        <dbReference type="Pfam" id="PF00857"/>
    </source>
</evidence>
<dbReference type="Pfam" id="PF00857">
    <property type="entry name" value="Isochorismatase"/>
    <property type="match status" value="1"/>
</dbReference>
<dbReference type="InterPro" id="IPR050272">
    <property type="entry name" value="Isochorismatase-like_hydrls"/>
</dbReference>
<sequence length="183" mass="19241">MSASQSALLIIDMQAGHVGGPERPHALTDLLANINILIGKARAAGAPVYAVRHTGPADSPIAAGSPLWQLSAALDIDPTRDRVFDKHRISCFNSTPLAQWLQQDGVSRLIIAGMKTQYCVDTACREAADRGYNAVLASDAHSCVDTPQLAASAIIAHHNATLSGPFVTLQSTADIAMHQKPGA</sequence>
<dbReference type="RefSeq" id="WP_188698356.1">
    <property type="nucleotide sequence ID" value="NZ_BMLY01000010.1"/>
</dbReference>
<dbReference type="PANTHER" id="PTHR43540:SF6">
    <property type="entry name" value="ISOCHORISMATASE-LIKE DOMAIN-CONTAINING PROTEIN"/>
    <property type="match status" value="1"/>
</dbReference>
<name>A0ABQ2PSF8_9NEIS</name>
<gene>
    <name evidence="3" type="ORF">GCM10010971_39890</name>
</gene>
<dbReference type="SUPFAM" id="SSF52499">
    <property type="entry name" value="Isochorismatase-like hydrolases"/>
    <property type="match status" value="1"/>
</dbReference>
<dbReference type="CDD" id="cd01014">
    <property type="entry name" value="nicotinamidase_related"/>
    <property type="match status" value="1"/>
</dbReference>
<dbReference type="InterPro" id="IPR036380">
    <property type="entry name" value="Isochorismatase-like_sf"/>
</dbReference>
<dbReference type="GO" id="GO:0016787">
    <property type="term" value="F:hydrolase activity"/>
    <property type="evidence" value="ECO:0007669"/>
    <property type="project" value="UniProtKB-KW"/>
</dbReference>
<keyword evidence="4" id="KW-1185">Reference proteome</keyword>
<organism evidence="3 4">
    <name type="scientific">Silvimonas amylolytica</name>
    <dbReference type="NCBI Taxonomy" id="449663"/>
    <lineage>
        <taxon>Bacteria</taxon>
        <taxon>Pseudomonadati</taxon>
        <taxon>Pseudomonadota</taxon>
        <taxon>Betaproteobacteria</taxon>
        <taxon>Neisseriales</taxon>
        <taxon>Chitinibacteraceae</taxon>
        <taxon>Silvimonas</taxon>
    </lineage>
</organism>
<comment type="caution">
    <text evidence="3">The sequence shown here is derived from an EMBL/GenBank/DDBJ whole genome shotgun (WGS) entry which is preliminary data.</text>
</comment>
<evidence type="ECO:0000256" key="1">
    <source>
        <dbReference type="ARBA" id="ARBA00022801"/>
    </source>
</evidence>
<accession>A0ABQ2PSF8</accession>
<evidence type="ECO:0000313" key="3">
    <source>
        <dbReference type="EMBL" id="GGP28170.1"/>
    </source>
</evidence>